<dbReference type="Proteomes" id="UP000605148">
    <property type="component" value="Unassembled WGS sequence"/>
</dbReference>
<dbReference type="InterPro" id="IPR038696">
    <property type="entry name" value="IalB_sf"/>
</dbReference>
<evidence type="ECO:0000313" key="3">
    <source>
        <dbReference type="Proteomes" id="UP000605148"/>
    </source>
</evidence>
<reference evidence="2" key="2">
    <citation type="submission" date="2020-09" db="EMBL/GenBank/DDBJ databases">
        <authorList>
            <person name="Sun Q."/>
            <person name="Zhou Y."/>
        </authorList>
    </citation>
    <scope>NUCLEOTIDE SEQUENCE</scope>
    <source>
        <strain evidence="2">CGMCC 1.12426</strain>
    </source>
</reference>
<name>A0A916T9B6_9HYPH</name>
<proteinExistence type="predicted"/>
<gene>
    <name evidence="2" type="ORF">GCM10011316_04230</name>
</gene>
<dbReference type="Gene3D" id="2.60.40.1880">
    <property type="entry name" value="Invasion associated locus B (IalB) protein"/>
    <property type="match status" value="1"/>
</dbReference>
<keyword evidence="1" id="KW-0732">Signal</keyword>
<evidence type="ECO:0000313" key="2">
    <source>
        <dbReference type="EMBL" id="GGB35251.1"/>
    </source>
</evidence>
<dbReference type="OrthoDB" id="330924at2"/>
<dbReference type="RefSeq" id="WP_150493963.1">
    <property type="nucleotide sequence ID" value="NZ_BMFA01000001.1"/>
</dbReference>
<reference evidence="2" key="1">
    <citation type="journal article" date="2014" name="Int. J. Syst. Evol. Microbiol.">
        <title>Complete genome sequence of Corynebacterium casei LMG S-19264T (=DSM 44701T), isolated from a smear-ripened cheese.</title>
        <authorList>
            <consortium name="US DOE Joint Genome Institute (JGI-PGF)"/>
            <person name="Walter F."/>
            <person name="Albersmeier A."/>
            <person name="Kalinowski J."/>
            <person name="Ruckert C."/>
        </authorList>
    </citation>
    <scope>NUCLEOTIDE SEQUENCE</scope>
    <source>
        <strain evidence="2">CGMCC 1.12426</strain>
    </source>
</reference>
<comment type="caution">
    <text evidence="2">The sequence shown here is derived from an EMBL/GenBank/DDBJ whole genome shotgun (WGS) entry which is preliminary data.</text>
</comment>
<evidence type="ECO:0000256" key="1">
    <source>
        <dbReference type="SAM" id="SignalP"/>
    </source>
</evidence>
<evidence type="ECO:0008006" key="4">
    <source>
        <dbReference type="Google" id="ProtNLM"/>
    </source>
</evidence>
<organism evidence="2 3">
    <name type="scientific">Roseibium aquae</name>
    <dbReference type="NCBI Taxonomy" id="1323746"/>
    <lineage>
        <taxon>Bacteria</taxon>
        <taxon>Pseudomonadati</taxon>
        <taxon>Pseudomonadota</taxon>
        <taxon>Alphaproteobacteria</taxon>
        <taxon>Hyphomicrobiales</taxon>
        <taxon>Stappiaceae</taxon>
        <taxon>Roseibium</taxon>
    </lineage>
</organism>
<dbReference type="EMBL" id="BMFA01000001">
    <property type="protein sequence ID" value="GGB35251.1"/>
    <property type="molecule type" value="Genomic_DNA"/>
</dbReference>
<dbReference type="Pfam" id="PF06674">
    <property type="entry name" value="DUF1176"/>
    <property type="match status" value="1"/>
</dbReference>
<dbReference type="AlphaFoldDB" id="A0A916T9B6"/>
<feature type="signal peptide" evidence="1">
    <location>
        <begin position="1"/>
        <end position="24"/>
    </location>
</feature>
<sequence length="364" mass="39167">MIPLKLHFLSVLLAFSLAAVPALAEEPRALPVFDGWSVDCSNTGLCTASSFVRAQSIWLDLRVIHDWPADAQPLIRMTTNTGLNADGAIEITVDGTVIEQLPVAQLKEIQASIEVPAGFRPIGGEGFWYPTGPASQMLLQAMKTGGSMVVRLPVNPEPVEIVVNTTGLTSAFQWMDDRQNRTGTQAALTDPGDETPADAPNAIAIPSPDVLPPAVAARWDNGRFCSDIDPGIFAGLDAVLAQLQENATLYLLPCGAPTAYNTPYIALLANPDGKVSQLHFARMSENGPVATDLLYNVRWHPKTRQLESLFRGSGLGECGVWNRWTWHGGNFALTEEAASTACTGEATPLASWTTTWPPQPRAEE</sequence>
<feature type="chain" id="PRO_5036710707" description="DUF1176 domain-containing protein" evidence="1">
    <location>
        <begin position="25"/>
        <end position="364"/>
    </location>
</feature>
<keyword evidence="3" id="KW-1185">Reference proteome</keyword>
<accession>A0A916T9B6</accession>
<protein>
    <recommendedName>
        <fullName evidence="4">DUF1176 domain-containing protein</fullName>
    </recommendedName>
</protein>
<dbReference type="InterPro" id="IPR009560">
    <property type="entry name" value="DUF1176"/>
</dbReference>